<sequence>MFELALKHVENTLTLEKYPANRYPLLMRQLRGGSKKSKALPLLLQPTTEQLSFVFQLGPFRPTLFRLLCVKTEWRFSKADLYFLCIFINLAGGERGSCL</sequence>
<keyword evidence="1" id="KW-1185">Reference proteome</keyword>
<name>A0A915IE35_ROMCU</name>
<reference evidence="2" key="1">
    <citation type="submission" date="2022-11" db="UniProtKB">
        <authorList>
            <consortium name="WormBaseParasite"/>
        </authorList>
    </citation>
    <scope>IDENTIFICATION</scope>
</reference>
<dbReference type="Proteomes" id="UP000887565">
    <property type="component" value="Unplaced"/>
</dbReference>
<evidence type="ECO:0000313" key="1">
    <source>
        <dbReference type="Proteomes" id="UP000887565"/>
    </source>
</evidence>
<dbReference type="WBParaSite" id="nRc.2.0.1.t12162-RA">
    <property type="protein sequence ID" value="nRc.2.0.1.t12162-RA"/>
    <property type="gene ID" value="nRc.2.0.1.g12162"/>
</dbReference>
<proteinExistence type="predicted"/>
<accession>A0A915IE35</accession>
<evidence type="ECO:0000313" key="2">
    <source>
        <dbReference type="WBParaSite" id="nRc.2.0.1.t12162-RA"/>
    </source>
</evidence>
<organism evidence="1 2">
    <name type="scientific">Romanomermis culicivorax</name>
    <name type="common">Nematode worm</name>
    <dbReference type="NCBI Taxonomy" id="13658"/>
    <lineage>
        <taxon>Eukaryota</taxon>
        <taxon>Metazoa</taxon>
        <taxon>Ecdysozoa</taxon>
        <taxon>Nematoda</taxon>
        <taxon>Enoplea</taxon>
        <taxon>Dorylaimia</taxon>
        <taxon>Mermithida</taxon>
        <taxon>Mermithoidea</taxon>
        <taxon>Mermithidae</taxon>
        <taxon>Romanomermis</taxon>
    </lineage>
</organism>
<protein>
    <submittedName>
        <fullName evidence="2">Uncharacterized protein</fullName>
    </submittedName>
</protein>
<dbReference type="AlphaFoldDB" id="A0A915IE35"/>